<dbReference type="RefSeq" id="XP_002908646.1">
    <property type="nucleotide sequence ID" value="XM_002908600.1"/>
</dbReference>
<evidence type="ECO:0000313" key="2">
    <source>
        <dbReference type="EMBL" id="EEY57460.1"/>
    </source>
</evidence>
<dbReference type="OrthoDB" id="114550at2759"/>
<dbReference type="VEuPathDB" id="FungiDB:PITG_00009"/>
<dbReference type="HOGENOM" id="CLU_658013_0_0_1"/>
<proteinExistence type="predicted"/>
<protein>
    <recommendedName>
        <fullName evidence="4">PX domain-containing protein</fullName>
    </recommendedName>
</protein>
<organism evidence="2 3">
    <name type="scientific">Phytophthora infestans (strain T30-4)</name>
    <name type="common">Potato late blight agent</name>
    <dbReference type="NCBI Taxonomy" id="403677"/>
    <lineage>
        <taxon>Eukaryota</taxon>
        <taxon>Sar</taxon>
        <taxon>Stramenopiles</taxon>
        <taxon>Oomycota</taxon>
        <taxon>Peronosporomycetes</taxon>
        <taxon>Peronosporales</taxon>
        <taxon>Peronosporaceae</taxon>
        <taxon>Phytophthora</taxon>
    </lineage>
</organism>
<evidence type="ECO:0000256" key="1">
    <source>
        <dbReference type="SAM" id="MobiDB-lite"/>
    </source>
</evidence>
<feature type="compositionally biased region" description="Basic residues" evidence="1">
    <location>
        <begin position="296"/>
        <end position="308"/>
    </location>
</feature>
<keyword evidence="3" id="KW-1185">Reference proteome</keyword>
<dbReference type="GeneID" id="9479456"/>
<evidence type="ECO:0008006" key="4">
    <source>
        <dbReference type="Google" id="ProtNLM"/>
    </source>
</evidence>
<feature type="region of interest" description="Disordered" evidence="1">
    <location>
        <begin position="285"/>
        <end position="316"/>
    </location>
</feature>
<sequence length="418" mass="46897">MSDLYMFGSPWTASQRDVEVPGHFDELGGAQQQAGRSAGSYEKHFLAENFLLGLLLQENSSWRRTTRTKSPKLIQTNADLVCYFGYFTPFWFTLPPVWIGKGVDVFMQSTLKGIAKKSKCSTDDRTPDYCVEHRYSAFRALRKAISDVVRVSKDKSHARWCPYCSRVRELVHSSIFPPRFPNHNSIATVMGVHDYLDQLENPSNVAKLNSLRCGSSSRVPQAPYTQTPSVEFAMRNSRPISPPTFFKGARACSDRLGLTMSMRSFRAQDPVQIAKNDQKKLRKALERAAKQERKEARKKQKLARKSHRSLRERGSSSNRIALLSASSVYDCSITSNEEILAEIWAMRSSFTAQVSDEDVSAADDKAASSAPIEFLFFMGCPDDSSREIGYLRARPKSRSARNTATPSFATAIATTIPQ</sequence>
<name>D0MSM6_PHYIT</name>
<dbReference type="EMBL" id="DS028118">
    <property type="protein sequence ID" value="EEY57460.1"/>
    <property type="molecule type" value="Genomic_DNA"/>
</dbReference>
<dbReference type="eggNOG" id="ENOG502REWE">
    <property type="taxonomic scope" value="Eukaryota"/>
</dbReference>
<accession>D0MSM6</accession>
<feature type="compositionally biased region" description="Basic and acidic residues" evidence="1">
    <location>
        <begin position="285"/>
        <end position="295"/>
    </location>
</feature>
<dbReference type="KEGG" id="pif:PITG_00009"/>
<dbReference type="Proteomes" id="UP000006643">
    <property type="component" value="Unassembled WGS sequence"/>
</dbReference>
<gene>
    <name evidence="2" type="ORF">PITG_00009</name>
</gene>
<evidence type="ECO:0000313" key="3">
    <source>
        <dbReference type="Proteomes" id="UP000006643"/>
    </source>
</evidence>
<reference evidence="3" key="1">
    <citation type="journal article" date="2009" name="Nature">
        <title>Genome sequence and analysis of the Irish potato famine pathogen Phytophthora infestans.</title>
        <authorList>
            <consortium name="The Broad Institute Genome Sequencing Platform"/>
            <person name="Haas B.J."/>
            <person name="Kamoun S."/>
            <person name="Zody M.C."/>
            <person name="Jiang R.H."/>
            <person name="Handsaker R.E."/>
            <person name="Cano L.M."/>
            <person name="Grabherr M."/>
            <person name="Kodira C.D."/>
            <person name="Raffaele S."/>
            <person name="Torto-Alalibo T."/>
            <person name="Bozkurt T.O."/>
            <person name="Ah-Fong A.M."/>
            <person name="Alvarado L."/>
            <person name="Anderson V.L."/>
            <person name="Armstrong M.R."/>
            <person name="Avrova A."/>
            <person name="Baxter L."/>
            <person name="Beynon J."/>
            <person name="Boevink P.C."/>
            <person name="Bollmann S.R."/>
            <person name="Bos J.I."/>
            <person name="Bulone V."/>
            <person name="Cai G."/>
            <person name="Cakir C."/>
            <person name="Carrington J.C."/>
            <person name="Chawner M."/>
            <person name="Conti L."/>
            <person name="Costanzo S."/>
            <person name="Ewan R."/>
            <person name="Fahlgren N."/>
            <person name="Fischbach M.A."/>
            <person name="Fugelstad J."/>
            <person name="Gilroy E.M."/>
            <person name="Gnerre S."/>
            <person name="Green P.J."/>
            <person name="Grenville-Briggs L.J."/>
            <person name="Griffith J."/>
            <person name="Grunwald N.J."/>
            <person name="Horn K."/>
            <person name="Horner N.R."/>
            <person name="Hu C.H."/>
            <person name="Huitema E."/>
            <person name="Jeong D.H."/>
            <person name="Jones A.M."/>
            <person name="Jones J.D."/>
            <person name="Jones R.W."/>
            <person name="Karlsson E.K."/>
            <person name="Kunjeti S.G."/>
            <person name="Lamour K."/>
            <person name="Liu Z."/>
            <person name="Ma L."/>
            <person name="Maclean D."/>
            <person name="Chibucos M.C."/>
            <person name="McDonald H."/>
            <person name="McWalters J."/>
            <person name="Meijer H.J."/>
            <person name="Morgan W."/>
            <person name="Morris P.F."/>
            <person name="Munro C.A."/>
            <person name="O'Neill K."/>
            <person name="Ospina-Giraldo M."/>
            <person name="Pinzon A."/>
            <person name="Pritchard L."/>
            <person name="Ramsahoye B."/>
            <person name="Ren Q."/>
            <person name="Restrepo S."/>
            <person name="Roy S."/>
            <person name="Sadanandom A."/>
            <person name="Savidor A."/>
            <person name="Schornack S."/>
            <person name="Schwartz D.C."/>
            <person name="Schumann U.D."/>
            <person name="Schwessinger B."/>
            <person name="Seyer L."/>
            <person name="Sharpe T."/>
            <person name="Silvar C."/>
            <person name="Song J."/>
            <person name="Studholme D.J."/>
            <person name="Sykes S."/>
            <person name="Thines M."/>
            <person name="van de Vondervoort P.J."/>
            <person name="Phuntumart V."/>
            <person name="Wawra S."/>
            <person name="Weide R."/>
            <person name="Win J."/>
            <person name="Young C."/>
            <person name="Zhou S."/>
            <person name="Fry W."/>
            <person name="Meyers B.C."/>
            <person name="van West P."/>
            <person name="Ristaino J."/>
            <person name="Govers F."/>
            <person name="Birch P.R."/>
            <person name="Whisson S.C."/>
            <person name="Judelson H.S."/>
            <person name="Nusbaum C."/>
        </authorList>
    </citation>
    <scope>NUCLEOTIDE SEQUENCE [LARGE SCALE GENOMIC DNA]</scope>
    <source>
        <strain evidence="3">T30-4</strain>
    </source>
</reference>
<dbReference type="AlphaFoldDB" id="D0MSM6"/>
<dbReference type="InParanoid" id="D0MSM6"/>